<dbReference type="PANTHER" id="PTHR11803:SF39">
    <property type="entry name" value="2-IMINOBUTANOATE_2-IMINOPROPANOATE DEAMINASE"/>
    <property type="match status" value="1"/>
</dbReference>
<dbReference type="InterPro" id="IPR006175">
    <property type="entry name" value="YjgF/YER057c/UK114"/>
</dbReference>
<dbReference type="InterPro" id="IPR035959">
    <property type="entry name" value="RutC-like_sf"/>
</dbReference>
<dbReference type="EMBL" id="JACBGI020000008">
    <property type="protein sequence ID" value="MBF6057877.1"/>
    <property type="molecule type" value="Genomic_DNA"/>
</dbReference>
<evidence type="ECO:0000313" key="2">
    <source>
        <dbReference type="Proteomes" id="UP001193680"/>
    </source>
</evidence>
<dbReference type="RefSeq" id="WP_185978023.1">
    <property type="nucleotide sequence ID" value="NZ_JACBGI020000008.1"/>
</dbReference>
<evidence type="ECO:0000313" key="1">
    <source>
        <dbReference type="EMBL" id="MBF6057877.1"/>
    </source>
</evidence>
<dbReference type="PANTHER" id="PTHR11803">
    <property type="entry name" value="2-IMINOBUTANOATE/2-IMINOPROPANOATE DEAMINASE RIDA"/>
    <property type="match status" value="1"/>
</dbReference>
<sequence length="134" mass="15218">MEGIKHHFVEKAAPPASPYHHAVEAAGWLHVTGQLPTDPKDPKAPLPDDIQAQTKLVFENLQLILEHAGYTFDNVMFLRIYMTHFKRDFHAMNEIIIGHFKEEYLPGRTTFGVAELGRDALVEIDLVAYKKPVD</sequence>
<keyword evidence="2" id="KW-1185">Reference proteome</keyword>
<dbReference type="Proteomes" id="UP001193680">
    <property type="component" value="Unassembled WGS sequence"/>
</dbReference>
<dbReference type="Pfam" id="PF01042">
    <property type="entry name" value="Ribonuc_L-PSP"/>
    <property type="match status" value="1"/>
</dbReference>
<proteinExistence type="predicted"/>
<organism evidence="1 2">
    <name type="scientific">Thiomicrorhabdus heinhorstiae</name>
    <dbReference type="NCBI Taxonomy" id="2748010"/>
    <lineage>
        <taxon>Bacteria</taxon>
        <taxon>Pseudomonadati</taxon>
        <taxon>Pseudomonadota</taxon>
        <taxon>Gammaproteobacteria</taxon>
        <taxon>Thiotrichales</taxon>
        <taxon>Piscirickettsiaceae</taxon>
        <taxon>Thiomicrorhabdus</taxon>
    </lineage>
</organism>
<reference evidence="1 2" key="1">
    <citation type="submission" date="2020-11" db="EMBL/GenBank/DDBJ databases">
        <title>Sulfur oxidizing isolate from Hospital Hole Sinkhole.</title>
        <authorList>
            <person name="Scott K.M."/>
        </authorList>
    </citation>
    <scope>NUCLEOTIDE SEQUENCE [LARGE SCALE GENOMIC DNA]</scope>
    <source>
        <strain evidence="1 2">HH1</strain>
    </source>
</reference>
<name>A0ABS0BVN6_9GAMM</name>
<gene>
    <name evidence="1" type="ORF">H8792_005930</name>
</gene>
<dbReference type="Gene3D" id="3.30.1330.40">
    <property type="entry name" value="RutC-like"/>
    <property type="match status" value="1"/>
</dbReference>
<dbReference type="SUPFAM" id="SSF55298">
    <property type="entry name" value="YjgF-like"/>
    <property type="match status" value="1"/>
</dbReference>
<comment type="caution">
    <text evidence="1">The sequence shown here is derived from an EMBL/GenBank/DDBJ whole genome shotgun (WGS) entry which is preliminary data.</text>
</comment>
<protein>
    <submittedName>
        <fullName evidence="1">RidA family protein</fullName>
    </submittedName>
</protein>
<dbReference type="CDD" id="cd00448">
    <property type="entry name" value="YjgF_YER057c_UK114_family"/>
    <property type="match status" value="1"/>
</dbReference>
<accession>A0ABS0BVN6</accession>